<keyword evidence="1" id="KW-0472">Membrane</keyword>
<keyword evidence="3" id="KW-1185">Reference proteome</keyword>
<protein>
    <submittedName>
        <fullName evidence="2">Uncharacterized protein</fullName>
    </submittedName>
</protein>
<comment type="caution">
    <text evidence="2">The sequence shown here is derived from an EMBL/GenBank/DDBJ whole genome shotgun (WGS) entry which is preliminary data.</text>
</comment>
<dbReference type="OrthoDB" id="9810730at2"/>
<evidence type="ECO:0000256" key="1">
    <source>
        <dbReference type="SAM" id="Phobius"/>
    </source>
</evidence>
<keyword evidence="1" id="KW-0812">Transmembrane</keyword>
<organism evidence="2 3">
    <name type="scientific">Streptomyces violaceusniger</name>
    <dbReference type="NCBI Taxonomy" id="68280"/>
    <lineage>
        <taxon>Bacteria</taxon>
        <taxon>Bacillati</taxon>
        <taxon>Actinomycetota</taxon>
        <taxon>Actinomycetes</taxon>
        <taxon>Kitasatosporales</taxon>
        <taxon>Streptomycetaceae</taxon>
        <taxon>Streptomyces</taxon>
        <taxon>Streptomyces violaceusniger group</taxon>
    </lineage>
</organism>
<dbReference type="Proteomes" id="UP000301309">
    <property type="component" value="Unassembled WGS sequence"/>
</dbReference>
<dbReference type="EMBL" id="BJHW01000001">
    <property type="protein sequence ID" value="GDY49470.1"/>
    <property type="molecule type" value="Genomic_DNA"/>
</dbReference>
<sequence length="103" mass="11276">MLIILADYFICRRWLKLGRAEGIEFREDDVREWNTCGLLSLGLAVFVGALGILGIYPEAYASFISMFLGPVVHVILTKTTKGRFYAPAHAAADRIPSTAASGN</sequence>
<feature type="transmembrane region" description="Helical" evidence="1">
    <location>
        <begin position="33"/>
        <end position="53"/>
    </location>
</feature>
<feature type="transmembrane region" description="Helical" evidence="1">
    <location>
        <begin position="59"/>
        <end position="76"/>
    </location>
</feature>
<gene>
    <name evidence="2" type="ORF">SVIO_000930</name>
</gene>
<accession>A0A4D4KSB3</accession>
<name>A0A4D4KSB3_STRVO</name>
<evidence type="ECO:0000313" key="2">
    <source>
        <dbReference type="EMBL" id="GDY49470.1"/>
    </source>
</evidence>
<evidence type="ECO:0000313" key="3">
    <source>
        <dbReference type="Proteomes" id="UP000301309"/>
    </source>
</evidence>
<keyword evidence="1" id="KW-1133">Transmembrane helix</keyword>
<dbReference type="AlphaFoldDB" id="A0A4D4KSB3"/>
<dbReference type="RefSeq" id="WP_137975692.1">
    <property type="nucleotide sequence ID" value="NZ_BAAASO010000077.1"/>
</dbReference>
<proteinExistence type="predicted"/>
<reference evidence="2 3" key="1">
    <citation type="journal article" date="2020" name="Int. J. Syst. Evol. Microbiol.">
        <title>Reclassification of Streptomyces castelarensis and Streptomyces sporoclivatus as later heterotypic synonyms of Streptomyces antimycoticus.</title>
        <authorList>
            <person name="Komaki H."/>
            <person name="Tamura T."/>
        </authorList>
    </citation>
    <scope>NUCLEOTIDE SEQUENCE [LARGE SCALE GENOMIC DNA]</scope>
    <source>
        <strain evidence="2 3">NBRC 13459</strain>
    </source>
</reference>